<comment type="function">
    <text evidence="1 14">Converts 2,5-diamino-6-(ribosylamino)-4(3h)-pyrimidinone 5'-phosphate into 5-amino-6-(ribosylamino)-2,4(1h,3h)-pyrimidinedione 5'-phosphate.</text>
</comment>
<feature type="binding site" evidence="16">
    <location>
        <position position="289"/>
    </location>
    <ligand>
        <name>substrate</name>
    </ligand>
</feature>
<feature type="active site" description="Proton donor" evidence="15">
    <location>
        <position position="58"/>
    </location>
</feature>
<feature type="binding site" evidence="16">
    <location>
        <position position="213"/>
    </location>
    <ligand>
        <name>substrate</name>
    </ligand>
</feature>
<dbReference type="STRING" id="285351.SAMN04488035_1247"/>
<dbReference type="InterPro" id="IPR002734">
    <property type="entry name" value="RibDG_C"/>
</dbReference>
<keyword evidence="9 14" id="KW-0521">NADP</keyword>
<dbReference type="PANTHER" id="PTHR38011">
    <property type="entry name" value="DIHYDROFOLATE REDUCTASE FAMILY PROTEIN (AFU_ORTHOLOGUE AFUA_8G06820)"/>
    <property type="match status" value="1"/>
</dbReference>
<feature type="binding site" evidence="16">
    <location>
        <begin position="291"/>
        <end position="297"/>
    </location>
    <ligand>
        <name>NADP(+)</name>
        <dbReference type="ChEBI" id="CHEBI:58349"/>
    </ligand>
</feature>
<evidence type="ECO:0000256" key="10">
    <source>
        <dbReference type="ARBA" id="ARBA00023002"/>
    </source>
</evidence>
<dbReference type="InterPro" id="IPR024072">
    <property type="entry name" value="DHFR-like_dom_sf"/>
</dbReference>
<dbReference type="EMBL" id="FONZ01000002">
    <property type="protein sequence ID" value="SFF02937.1"/>
    <property type="molecule type" value="Genomic_DNA"/>
</dbReference>
<dbReference type="PIRSF" id="PIRSF006769">
    <property type="entry name" value="RibD"/>
    <property type="match status" value="1"/>
</dbReference>
<evidence type="ECO:0000256" key="2">
    <source>
        <dbReference type="ARBA" id="ARBA00004882"/>
    </source>
</evidence>
<name>A0A1I2FDW6_9MICO</name>
<dbReference type="EC" id="3.5.4.26" evidence="14"/>
<feature type="binding site" evidence="17">
    <location>
        <position position="56"/>
    </location>
    <ligand>
        <name>Zn(2+)</name>
        <dbReference type="ChEBI" id="CHEBI:29105"/>
        <note>catalytic</note>
    </ligand>
</feature>
<dbReference type="Proteomes" id="UP000198520">
    <property type="component" value="Unassembled WGS sequence"/>
</dbReference>
<evidence type="ECO:0000256" key="7">
    <source>
        <dbReference type="ARBA" id="ARBA00022723"/>
    </source>
</evidence>
<keyword evidence="11" id="KW-0511">Multifunctional enzyme</keyword>
<evidence type="ECO:0000256" key="17">
    <source>
        <dbReference type="PIRSR" id="PIRSR006769-3"/>
    </source>
</evidence>
<dbReference type="SUPFAM" id="SSF53927">
    <property type="entry name" value="Cytidine deaminase-like"/>
    <property type="match status" value="1"/>
</dbReference>
<evidence type="ECO:0000313" key="21">
    <source>
        <dbReference type="Proteomes" id="UP000198520"/>
    </source>
</evidence>
<feature type="binding site" evidence="16">
    <location>
        <position position="205"/>
    </location>
    <ligand>
        <name>NADP(+)</name>
        <dbReference type="ChEBI" id="CHEBI:58349"/>
    </ligand>
</feature>
<feature type="binding site" evidence="17">
    <location>
        <position position="84"/>
    </location>
    <ligand>
        <name>Zn(2+)</name>
        <dbReference type="ChEBI" id="CHEBI:29105"/>
        <note>catalytic</note>
    </ligand>
</feature>
<dbReference type="EC" id="1.1.1.193" evidence="14"/>
<dbReference type="NCBIfam" id="TIGR00326">
    <property type="entry name" value="eubact_ribD"/>
    <property type="match status" value="1"/>
</dbReference>
<sequence length="366" mass="37582">MPEHRVTGPDDALARAVALAQRGPVGGANPRVGCVVTDADGVIVAEGWHRGAGTPHAEAAALAAAAAQETALHGTHAYVTLEPCAHTGRTGPCAEALIDAGVASVTYAVADPNPVAAGGAARLRAAGVDVHGPLDPSGAATALVREWSTAVRRGRPFVTVKTAASLDGRIAAADGTSRWITSSEARTHAHGLRARVGAIVVGTGTALADDPALTVRLPADPSGTHTSSSPTTTARGDEQPEPWRVVVGLRDLPDDARVRGERFVHVRSHDPAAVLAVLHAREVRHVLVEGGPRLVTAFLRAGLVDEVYAYVAPVLLGAGKSAVEDLGVATIADAVRLHPRSVTQLGPDVVLVCDLSQEPVGSEQER</sequence>
<evidence type="ECO:0000256" key="16">
    <source>
        <dbReference type="PIRSR" id="PIRSR006769-2"/>
    </source>
</evidence>
<dbReference type="PROSITE" id="PS00903">
    <property type="entry name" value="CYT_DCMP_DEAMINASES_1"/>
    <property type="match status" value="1"/>
</dbReference>
<feature type="binding site" evidence="16">
    <location>
        <position position="193"/>
    </location>
    <ligand>
        <name>substrate</name>
    </ligand>
</feature>
<keyword evidence="21" id="KW-1185">Reference proteome</keyword>
<reference evidence="21" key="1">
    <citation type="submission" date="2016-10" db="EMBL/GenBank/DDBJ databases">
        <authorList>
            <person name="Varghese N."/>
            <person name="Submissions S."/>
        </authorList>
    </citation>
    <scope>NUCLEOTIDE SEQUENCE [LARGE SCALE GENOMIC DNA]</scope>
    <source>
        <strain evidence="21">DSM 19083</strain>
    </source>
</reference>
<evidence type="ECO:0000256" key="1">
    <source>
        <dbReference type="ARBA" id="ARBA00002151"/>
    </source>
</evidence>
<comment type="pathway">
    <text evidence="3 14">Cofactor biosynthesis; riboflavin biosynthesis; 5-amino-6-(D-ribitylamino)uracil from GTP: step 3/4.</text>
</comment>
<dbReference type="OrthoDB" id="9800865at2"/>
<dbReference type="Pfam" id="PF01872">
    <property type="entry name" value="RibD_C"/>
    <property type="match status" value="1"/>
</dbReference>
<comment type="cofactor">
    <cofactor evidence="14 17">
        <name>Zn(2+)</name>
        <dbReference type="ChEBI" id="CHEBI:29105"/>
    </cofactor>
    <text evidence="14 17">Binds 1 zinc ion.</text>
</comment>
<evidence type="ECO:0000256" key="12">
    <source>
        <dbReference type="ARBA" id="ARBA00049861"/>
    </source>
</evidence>
<feature type="domain" description="CMP/dCMP-type deaminase" evidence="19">
    <location>
        <begin position="7"/>
        <end position="131"/>
    </location>
</feature>
<evidence type="ECO:0000256" key="4">
    <source>
        <dbReference type="ARBA" id="ARBA00005259"/>
    </source>
</evidence>
<feature type="binding site" evidence="16">
    <location>
        <position position="209"/>
    </location>
    <ligand>
        <name>NADP(+)</name>
        <dbReference type="ChEBI" id="CHEBI:58349"/>
    </ligand>
</feature>
<accession>A0A1I2FDW6</accession>
<comment type="catalytic activity">
    <reaction evidence="12 14">
        <text>5-amino-6-(5-phospho-D-ribitylamino)uracil + NADP(+) = 5-amino-6-(5-phospho-D-ribosylamino)uracil + NADPH + H(+)</text>
        <dbReference type="Rhea" id="RHEA:17845"/>
        <dbReference type="ChEBI" id="CHEBI:15378"/>
        <dbReference type="ChEBI" id="CHEBI:57783"/>
        <dbReference type="ChEBI" id="CHEBI:58349"/>
        <dbReference type="ChEBI" id="CHEBI:58421"/>
        <dbReference type="ChEBI" id="CHEBI:58453"/>
        <dbReference type="EC" id="1.1.1.193"/>
    </reaction>
</comment>
<keyword evidence="8 14" id="KW-0862">Zinc</keyword>
<keyword evidence="7 14" id="KW-0479">Metal-binding</keyword>
<dbReference type="InterPro" id="IPR002125">
    <property type="entry name" value="CMP_dCMP_dom"/>
</dbReference>
<evidence type="ECO:0000256" key="14">
    <source>
        <dbReference type="PIRNR" id="PIRNR006769"/>
    </source>
</evidence>
<evidence type="ECO:0000256" key="5">
    <source>
        <dbReference type="ARBA" id="ARBA00007417"/>
    </source>
</evidence>
<evidence type="ECO:0000256" key="11">
    <source>
        <dbReference type="ARBA" id="ARBA00023268"/>
    </source>
</evidence>
<evidence type="ECO:0000256" key="18">
    <source>
        <dbReference type="SAM" id="MobiDB-lite"/>
    </source>
</evidence>
<evidence type="ECO:0000256" key="8">
    <source>
        <dbReference type="ARBA" id="ARBA00022833"/>
    </source>
</evidence>
<comment type="similarity">
    <text evidence="4 14">In the N-terminal section; belongs to the cytidine and deoxycytidylate deaminase family.</text>
</comment>
<dbReference type="GO" id="GO:0008835">
    <property type="term" value="F:diaminohydroxyphosphoribosylaminopyrimidine deaminase activity"/>
    <property type="evidence" value="ECO:0007669"/>
    <property type="project" value="UniProtKB-EC"/>
</dbReference>
<organism evidence="20 21">
    <name type="scientific">Flavimobilis marinus</name>
    <dbReference type="NCBI Taxonomy" id="285351"/>
    <lineage>
        <taxon>Bacteria</taxon>
        <taxon>Bacillati</taxon>
        <taxon>Actinomycetota</taxon>
        <taxon>Actinomycetes</taxon>
        <taxon>Micrococcales</taxon>
        <taxon>Jonesiaceae</taxon>
        <taxon>Flavimobilis</taxon>
    </lineage>
</organism>
<evidence type="ECO:0000256" key="3">
    <source>
        <dbReference type="ARBA" id="ARBA00004910"/>
    </source>
</evidence>
<dbReference type="Gene3D" id="3.40.430.10">
    <property type="entry name" value="Dihydrofolate Reductase, subunit A"/>
    <property type="match status" value="2"/>
</dbReference>
<comment type="catalytic activity">
    <reaction evidence="13 14">
        <text>2,5-diamino-6-hydroxy-4-(5-phosphoribosylamino)-pyrimidine + H2O + H(+) = 5-amino-6-(5-phospho-D-ribosylamino)uracil + NH4(+)</text>
        <dbReference type="Rhea" id="RHEA:21868"/>
        <dbReference type="ChEBI" id="CHEBI:15377"/>
        <dbReference type="ChEBI" id="CHEBI:15378"/>
        <dbReference type="ChEBI" id="CHEBI:28938"/>
        <dbReference type="ChEBI" id="CHEBI:58453"/>
        <dbReference type="ChEBI" id="CHEBI:58614"/>
        <dbReference type="EC" id="3.5.4.26"/>
    </reaction>
</comment>
<dbReference type="RefSeq" id="WP_093376227.1">
    <property type="nucleotide sequence ID" value="NZ_BNAN01000002.1"/>
</dbReference>
<dbReference type="GO" id="GO:0008270">
    <property type="term" value="F:zinc ion binding"/>
    <property type="evidence" value="ECO:0007669"/>
    <property type="project" value="InterPro"/>
</dbReference>
<evidence type="ECO:0000259" key="19">
    <source>
        <dbReference type="PROSITE" id="PS51747"/>
    </source>
</evidence>
<evidence type="ECO:0000256" key="6">
    <source>
        <dbReference type="ARBA" id="ARBA00022619"/>
    </source>
</evidence>
<dbReference type="UniPathway" id="UPA00275">
    <property type="reaction ID" value="UER00401"/>
</dbReference>
<dbReference type="InterPro" id="IPR004794">
    <property type="entry name" value="Eubact_RibD"/>
</dbReference>
<gene>
    <name evidence="20" type="ORF">SAMN04488035_1247</name>
</gene>
<feature type="compositionally biased region" description="Low complexity" evidence="18">
    <location>
        <begin position="221"/>
        <end position="233"/>
    </location>
</feature>
<dbReference type="Gene3D" id="3.40.140.10">
    <property type="entry name" value="Cytidine Deaminase, domain 2"/>
    <property type="match status" value="1"/>
</dbReference>
<keyword evidence="14" id="KW-0378">Hydrolase</keyword>
<feature type="binding site" evidence="16">
    <location>
        <position position="216"/>
    </location>
    <ligand>
        <name>substrate</name>
    </ligand>
</feature>
<dbReference type="SUPFAM" id="SSF53597">
    <property type="entry name" value="Dihydrofolate reductase-like"/>
    <property type="match status" value="1"/>
</dbReference>
<dbReference type="GO" id="GO:0008703">
    <property type="term" value="F:5-amino-6-(5-phosphoribosylamino)uracil reductase activity"/>
    <property type="evidence" value="ECO:0007669"/>
    <property type="project" value="UniProtKB-EC"/>
</dbReference>
<feature type="binding site" evidence="16">
    <location>
        <position position="163"/>
    </location>
    <ligand>
        <name>NADP(+)</name>
        <dbReference type="ChEBI" id="CHEBI:58349"/>
    </ligand>
</feature>
<feature type="region of interest" description="Disordered" evidence="18">
    <location>
        <begin position="215"/>
        <end position="241"/>
    </location>
</feature>
<feature type="binding site" evidence="16">
    <location>
        <position position="177"/>
    </location>
    <ligand>
        <name>substrate</name>
    </ligand>
</feature>
<evidence type="ECO:0000256" key="9">
    <source>
        <dbReference type="ARBA" id="ARBA00022857"/>
    </source>
</evidence>
<comment type="pathway">
    <text evidence="2 14">Cofactor biosynthesis; riboflavin biosynthesis; 5-amino-6-(D-ribitylamino)uracil from GTP: step 2/4.</text>
</comment>
<dbReference type="InterPro" id="IPR016192">
    <property type="entry name" value="APOBEC/CMP_deaminase_Zn-bd"/>
</dbReference>
<dbReference type="InterPro" id="IPR050765">
    <property type="entry name" value="Riboflavin_Biosynth_HTPR"/>
</dbReference>
<feature type="binding site" evidence="16">
    <location>
        <position position="179"/>
    </location>
    <ligand>
        <name>NADP(+)</name>
        <dbReference type="ChEBI" id="CHEBI:58349"/>
    </ligand>
</feature>
<keyword evidence="6 14" id="KW-0686">Riboflavin biosynthesis</keyword>
<dbReference type="PANTHER" id="PTHR38011:SF7">
    <property type="entry name" value="2,5-DIAMINO-6-RIBOSYLAMINO-4(3H)-PYRIMIDINONE 5'-PHOSPHATE REDUCTASE"/>
    <property type="match status" value="1"/>
</dbReference>
<dbReference type="AlphaFoldDB" id="A0A1I2FDW6"/>
<keyword evidence="10 14" id="KW-0560">Oxidoreductase</keyword>
<proteinExistence type="inferred from homology"/>
<evidence type="ECO:0000256" key="15">
    <source>
        <dbReference type="PIRSR" id="PIRSR006769-1"/>
    </source>
</evidence>
<dbReference type="InterPro" id="IPR016193">
    <property type="entry name" value="Cytidine_deaminase-like"/>
</dbReference>
<evidence type="ECO:0000256" key="13">
    <source>
        <dbReference type="ARBA" id="ARBA00049886"/>
    </source>
</evidence>
<comment type="similarity">
    <text evidence="5 14">In the C-terminal section; belongs to the HTP reductase family.</text>
</comment>
<dbReference type="Pfam" id="PF00383">
    <property type="entry name" value="dCMP_cyt_deam_1"/>
    <property type="match status" value="1"/>
</dbReference>
<dbReference type="GO" id="GO:0009231">
    <property type="term" value="P:riboflavin biosynthetic process"/>
    <property type="evidence" value="ECO:0007669"/>
    <property type="project" value="UniProtKB-UniPathway"/>
</dbReference>
<evidence type="ECO:0000313" key="20">
    <source>
        <dbReference type="EMBL" id="SFF02937.1"/>
    </source>
</evidence>
<dbReference type="PROSITE" id="PS51747">
    <property type="entry name" value="CYT_DCMP_DEAMINASES_2"/>
    <property type="match status" value="1"/>
</dbReference>
<protein>
    <recommendedName>
        <fullName evidence="14">Riboflavin biosynthesis protein RibD</fullName>
    </recommendedName>
    <domain>
        <recommendedName>
            <fullName evidence="14">Diaminohydroxyphosphoribosylaminopyrimidine deaminase</fullName>
            <shortName evidence="14">DRAP deaminase</shortName>
            <ecNumber evidence="14">3.5.4.26</ecNumber>
        </recommendedName>
        <alternativeName>
            <fullName evidence="14">Riboflavin-specific deaminase</fullName>
        </alternativeName>
    </domain>
    <domain>
        <recommendedName>
            <fullName evidence="14">5-amino-6-(5-phosphoribosylamino)uracil reductase</fullName>
            <ecNumber evidence="14">1.1.1.193</ecNumber>
        </recommendedName>
        <alternativeName>
            <fullName evidence="14">HTP reductase</fullName>
        </alternativeName>
    </domain>
</protein>
<feature type="binding site" evidence="17">
    <location>
        <position position="93"/>
    </location>
    <ligand>
        <name>Zn(2+)</name>
        <dbReference type="ChEBI" id="CHEBI:29105"/>
        <note>catalytic</note>
    </ligand>
</feature>